<keyword evidence="1" id="KW-0472">Membrane</keyword>
<evidence type="ECO:0000256" key="1">
    <source>
        <dbReference type="SAM" id="Phobius"/>
    </source>
</evidence>
<dbReference type="Proteomes" id="UP001146067">
    <property type="component" value="Unassembled WGS sequence"/>
</dbReference>
<evidence type="ECO:0000313" key="2">
    <source>
        <dbReference type="EMBL" id="MDA1361219.1"/>
    </source>
</evidence>
<feature type="transmembrane region" description="Helical" evidence="1">
    <location>
        <begin position="42"/>
        <end position="63"/>
    </location>
</feature>
<organism evidence="2 3">
    <name type="scientific">Glycomyces luteolus</name>
    <dbReference type="NCBI Taxonomy" id="2670330"/>
    <lineage>
        <taxon>Bacteria</taxon>
        <taxon>Bacillati</taxon>
        <taxon>Actinomycetota</taxon>
        <taxon>Actinomycetes</taxon>
        <taxon>Glycomycetales</taxon>
        <taxon>Glycomycetaceae</taxon>
        <taxon>Glycomyces</taxon>
    </lineage>
</organism>
<proteinExistence type="predicted"/>
<dbReference type="AlphaFoldDB" id="A0A9X3PEP1"/>
<dbReference type="RefSeq" id="WP_270111202.1">
    <property type="nucleotide sequence ID" value="NZ_JAPZVP010000013.1"/>
</dbReference>
<name>A0A9X3PEP1_9ACTN</name>
<accession>A0A9X3PEP1</accession>
<reference evidence="2" key="1">
    <citation type="submission" date="2022-12" db="EMBL/GenBank/DDBJ databases">
        <title>Gycomyces niveus sp.nov.,a novel actinomycete isolated from soil in Shouguan.</title>
        <authorList>
            <person name="Yang X."/>
        </authorList>
    </citation>
    <scope>NUCLEOTIDE SEQUENCE</scope>
    <source>
        <strain evidence="2">NEAU-A15</strain>
    </source>
</reference>
<dbReference type="EMBL" id="JAPZVP010000013">
    <property type="protein sequence ID" value="MDA1361219.1"/>
    <property type="molecule type" value="Genomic_DNA"/>
</dbReference>
<keyword evidence="3" id="KW-1185">Reference proteome</keyword>
<sequence>MAGSGSFASESVPRHLIRGVLGFGAMIAAVALLPVFGWPALALIAVGMLALRGCPVCWILGLIETVSRGRLQRECADGACRLR</sequence>
<keyword evidence="1" id="KW-1133">Transmembrane helix</keyword>
<evidence type="ECO:0008006" key="4">
    <source>
        <dbReference type="Google" id="ProtNLM"/>
    </source>
</evidence>
<evidence type="ECO:0000313" key="3">
    <source>
        <dbReference type="Proteomes" id="UP001146067"/>
    </source>
</evidence>
<comment type="caution">
    <text evidence="2">The sequence shown here is derived from an EMBL/GenBank/DDBJ whole genome shotgun (WGS) entry which is preliminary data.</text>
</comment>
<feature type="transmembrane region" description="Helical" evidence="1">
    <location>
        <begin position="16"/>
        <end position="36"/>
    </location>
</feature>
<protein>
    <recommendedName>
        <fullName evidence="4">DUF2892 domain-containing protein</fullName>
    </recommendedName>
</protein>
<gene>
    <name evidence="2" type="ORF">O1R50_16425</name>
</gene>
<keyword evidence="1" id="KW-0812">Transmembrane</keyword>